<dbReference type="PaxDb" id="3218-PP1S395_34V6.1"/>
<dbReference type="InParanoid" id="A0A2K1ID77"/>
<name>A0A2K1ID77_PHYPA</name>
<evidence type="ECO:0000313" key="1">
    <source>
        <dbReference type="EMBL" id="PNR27231.1"/>
    </source>
</evidence>
<dbReference type="AlphaFoldDB" id="A0A2K1ID77"/>
<evidence type="ECO:0000313" key="3">
    <source>
        <dbReference type="Proteomes" id="UP000006727"/>
    </source>
</evidence>
<dbReference type="Proteomes" id="UP000006727">
    <property type="component" value="Chromosome 25"/>
</dbReference>
<keyword evidence="3" id="KW-1185">Reference proteome</keyword>
<dbReference type="EMBL" id="ABEU02000025">
    <property type="protein sequence ID" value="PNR27231.1"/>
    <property type="molecule type" value="Genomic_DNA"/>
</dbReference>
<dbReference type="EnsemblPlants" id="Pp3c25_190V3.1">
    <property type="protein sequence ID" value="PAC:32979173.CDS.1"/>
    <property type="gene ID" value="Pp3c25_190"/>
</dbReference>
<evidence type="ECO:0000313" key="2">
    <source>
        <dbReference type="EnsemblPlants" id="PAC:32979173.CDS.1"/>
    </source>
</evidence>
<reference evidence="1 3" key="1">
    <citation type="journal article" date="2008" name="Science">
        <title>The Physcomitrella genome reveals evolutionary insights into the conquest of land by plants.</title>
        <authorList>
            <person name="Rensing S."/>
            <person name="Lang D."/>
            <person name="Zimmer A."/>
            <person name="Terry A."/>
            <person name="Salamov A."/>
            <person name="Shapiro H."/>
            <person name="Nishiyama T."/>
            <person name="Perroud P.-F."/>
            <person name="Lindquist E."/>
            <person name="Kamisugi Y."/>
            <person name="Tanahashi T."/>
            <person name="Sakakibara K."/>
            <person name="Fujita T."/>
            <person name="Oishi K."/>
            <person name="Shin-I T."/>
            <person name="Kuroki Y."/>
            <person name="Toyoda A."/>
            <person name="Suzuki Y."/>
            <person name="Hashimoto A."/>
            <person name="Yamaguchi K."/>
            <person name="Sugano A."/>
            <person name="Kohara Y."/>
            <person name="Fujiyama A."/>
            <person name="Anterola A."/>
            <person name="Aoki S."/>
            <person name="Ashton N."/>
            <person name="Barbazuk W.B."/>
            <person name="Barker E."/>
            <person name="Bennetzen J."/>
            <person name="Bezanilla M."/>
            <person name="Blankenship R."/>
            <person name="Cho S.H."/>
            <person name="Dutcher S."/>
            <person name="Estelle M."/>
            <person name="Fawcett J.A."/>
            <person name="Gundlach H."/>
            <person name="Hanada K."/>
            <person name="Heyl A."/>
            <person name="Hicks K.A."/>
            <person name="Hugh J."/>
            <person name="Lohr M."/>
            <person name="Mayer K."/>
            <person name="Melkozernov A."/>
            <person name="Murata T."/>
            <person name="Nelson D."/>
            <person name="Pils B."/>
            <person name="Prigge M."/>
            <person name="Reiss B."/>
            <person name="Renner T."/>
            <person name="Rombauts S."/>
            <person name="Rushton P."/>
            <person name="Sanderfoot A."/>
            <person name="Schween G."/>
            <person name="Shiu S.-H."/>
            <person name="Stueber K."/>
            <person name="Theodoulou F.L."/>
            <person name="Tu H."/>
            <person name="Van de Peer Y."/>
            <person name="Verrier P.J."/>
            <person name="Waters E."/>
            <person name="Wood A."/>
            <person name="Yang L."/>
            <person name="Cove D."/>
            <person name="Cuming A."/>
            <person name="Hasebe M."/>
            <person name="Lucas S."/>
            <person name="Mishler D.B."/>
            <person name="Reski R."/>
            <person name="Grigoriev I."/>
            <person name="Quatrano R.S."/>
            <person name="Boore J.L."/>
        </authorList>
    </citation>
    <scope>NUCLEOTIDE SEQUENCE [LARGE SCALE GENOMIC DNA]</scope>
    <source>
        <strain evidence="2 3">cv. Gransden 2004</strain>
    </source>
</reference>
<accession>A0A2K1ID77</accession>
<proteinExistence type="predicted"/>
<organism evidence="1">
    <name type="scientific">Physcomitrium patens</name>
    <name type="common">Spreading-leaved earth moss</name>
    <name type="synonym">Physcomitrella patens</name>
    <dbReference type="NCBI Taxonomy" id="3218"/>
    <lineage>
        <taxon>Eukaryota</taxon>
        <taxon>Viridiplantae</taxon>
        <taxon>Streptophyta</taxon>
        <taxon>Embryophyta</taxon>
        <taxon>Bryophyta</taxon>
        <taxon>Bryophytina</taxon>
        <taxon>Bryopsida</taxon>
        <taxon>Funariidae</taxon>
        <taxon>Funariales</taxon>
        <taxon>Funariaceae</taxon>
        <taxon>Physcomitrium</taxon>
    </lineage>
</organism>
<gene>
    <name evidence="1" type="ORF">PHYPA_029383</name>
</gene>
<protein>
    <submittedName>
        <fullName evidence="1 2">Uncharacterized protein</fullName>
    </submittedName>
</protein>
<sequence>MNRRSSQRYGIESERETCSPVMSLAAGTYPKPSVRSIAVTFMNLPGDLLPQIAKLHVLSISVTASSRLRSAPSTTLAWIDHGSGHETDPAHGTERLVQARVVGVSDHHPQFTESATLDRSRCAYPSRLARCVWSLRGTDHEVRSIDHAARDRLGSAPFL</sequence>
<reference evidence="2" key="3">
    <citation type="submission" date="2020-12" db="UniProtKB">
        <authorList>
            <consortium name="EnsemblPlants"/>
        </authorList>
    </citation>
    <scope>IDENTIFICATION</scope>
</reference>
<dbReference type="Gramene" id="Pp3c25_190V3.1">
    <property type="protein sequence ID" value="PAC:32979173.CDS.1"/>
    <property type="gene ID" value="Pp3c25_190"/>
</dbReference>
<reference evidence="1 3" key="2">
    <citation type="journal article" date="2018" name="Plant J.">
        <title>The Physcomitrella patens chromosome-scale assembly reveals moss genome structure and evolution.</title>
        <authorList>
            <person name="Lang D."/>
            <person name="Ullrich K.K."/>
            <person name="Murat F."/>
            <person name="Fuchs J."/>
            <person name="Jenkins J."/>
            <person name="Haas F.B."/>
            <person name="Piednoel M."/>
            <person name="Gundlach H."/>
            <person name="Van Bel M."/>
            <person name="Meyberg R."/>
            <person name="Vives C."/>
            <person name="Morata J."/>
            <person name="Symeonidi A."/>
            <person name="Hiss M."/>
            <person name="Muchero W."/>
            <person name="Kamisugi Y."/>
            <person name="Saleh O."/>
            <person name="Blanc G."/>
            <person name="Decker E.L."/>
            <person name="van Gessel N."/>
            <person name="Grimwood J."/>
            <person name="Hayes R.D."/>
            <person name="Graham S.W."/>
            <person name="Gunter L.E."/>
            <person name="McDaniel S.F."/>
            <person name="Hoernstein S.N.W."/>
            <person name="Larsson A."/>
            <person name="Li F.W."/>
            <person name="Perroud P.F."/>
            <person name="Phillips J."/>
            <person name="Ranjan P."/>
            <person name="Rokshar D.S."/>
            <person name="Rothfels C.J."/>
            <person name="Schneider L."/>
            <person name="Shu S."/>
            <person name="Stevenson D.W."/>
            <person name="Thummler F."/>
            <person name="Tillich M."/>
            <person name="Villarreal Aguilar J.C."/>
            <person name="Widiez T."/>
            <person name="Wong G.K."/>
            <person name="Wymore A."/>
            <person name="Zhang Y."/>
            <person name="Zimmer A.D."/>
            <person name="Quatrano R.S."/>
            <person name="Mayer K.F.X."/>
            <person name="Goodstein D."/>
            <person name="Casacuberta J.M."/>
            <person name="Vandepoele K."/>
            <person name="Reski R."/>
            <person name="Cuming A.C."/>
            <person name="Tuskan G.A."/>
            <person name="Maumus F."/>
            <person name="Salse J."/>
            <person name="Schmutz J."/>
            <person name="Rensing S.A."/>
        </authorList>
    </citation>
    <scope>NUCLEOTIDE SEQUENCE [LARGE SCALE GENOMIC DNA]</scope>
    <source>
        <strain evidence="2 3">cv. Gransden 2004</strain>
    </source>
</reference>